<reference evidence="2 3" key="1">
    <citation type="submission" date="2023-01" db="EMBL/GenBank/DDBJ databases">
        <title>Analysis of 21 Apiospora genomes using comparative genomics revels a genus with tremendous synthesis potential of carbohydrate active enzymes and secondary metabolites.</title>
        <authorList>
            <person name="Sorensen T."/>
        </authorList>
    </citation>
    <scope>NUCLEOTIDE SEQUENCE [LARGE SCALE GENOMIC DNA]</scope>
    <source>
        <strain evidence="2 3">CBS 24483</strain>
    </source>
</reference>
<dbReference type="RefSeq" id="XP_066703494.1">
    <property type="nucleotide sequence ID" value="XM_066840867.1"/>
</dbReference>
<proteinExistence type="predicted"/>
<dbReference type="Proteomes" id="UP001391051">
    <property type="component" value="Unassembled WGS sequence"/>
</dbReference>
<feature type="compositionally biased region" description="Polar residues" evidence="1">
    <location>
        <begin position="307"/>
        <end position="318"/>
    </location>
</feature>
<feature type="compositionally biased region" description="Basic and acidic residues" evidence="1">
    <location>
        <begin position="40"/>
        <end position="64"/>
    </location>
</feature>
<gene>
    <name evidence="2" type="ORF">PG986_004645</name>
</gene>
<evidence type="ECO:0000313" key="3">
    <source>
        <dbReference type="Proteomes" id="UP001391051"/>
    </source>
</evidence>
<feature type="compositionally biased region" description="Low complexity" evidence="1">
    <location>
        <begin position="72"/>
        <end position="82"/>
    </location>
</feature>
<feature type="compositionally biased region" description="Low complexity" evidence="1">
    <location>
        <begin position="565"/>
        <end position="575"/>
    </location>
</feature>
<organism evidence="2 3">
    <name type="scientific">Apiospora aurea</name>
    <dbReference type="NCBI Taxonomy" id="335848"/>
    <lineage>
        <taxon>Eukaryota</taxon>
        <taxon>Fungi</taxon>
        <taxon>Dikarya</taxon>
        <taxon>Ascomycota</taxon>
        <taxon>Pezizomycotina</taxon>
        <taxon>Sordariomycetes</taxon>
        <taxon>Xylariomycetidae</taxon>
        <taxon>Amphisphaeriales</taxon>
        <taxon>Apiosporaceae</taxon>
        <taxon>Apiospora</taxon>
    </lineage>
</organism>
<feature type="region of interest" description="Disordered" evidence="1">
    <location>
        <begin position="127"/>
        <end position="176"/>
    </location>
</feature>
<accession>A0ABR1QN60</accession>
<sequence>MEERYRKERDKLDTWKKNELSALSAGSALRMSDDQRKLAMDKVTADHARSMADLEARRRREAQDYLRSLTYPAPQQGQQQPPTSNPRASVDSKDGDEATVMDTQHSGAAHAEMGPCRWELHGNMVHSIPLHSPSSDSSTHDQEPLGSKRKADGDDSPYPKRQRVTELASVTPGRAKPDPIKTLMFADVRKNAVDRNDWDTIIEWPEQSKQFWVLFRKEHRIHFKQKADNAAAKHLAGSLHGLPTRDRRPAIVQLGYYIPDCTDQRRESHNAEANAKYAAGYVPRNEHKREARVKDLPAPAPDRSPRKPNQPSAKSASSIITHPKTSHVYYAKYEGQHWAVVILGWDKLPEGCRHSTLAASELIKHDPPRCYNFEGYQRIIGWKSNYMDGGKSVEKREFPVMYFDQEKNYGWVPAKDLSKLDLDRANAPKRKGYPEGSYNDARDWVAQRCGYKTWEKLSAERKGLRVRDSAGPQPKPPDTIRSAAPQYRAPQSRDNSESSFSNIGDVVSEPEHDTDPAEKENTPKINNSVHIFSFDETLERLSANPDAFRNSLVSDIQGRDKPRSRPVSSARSANSTPGMTADPAPEPAMETAQSAAPPAAAPVLAAPVLAPPVIIPSVSAPSPQMPTPQTPTPQAQVATIGGNQGPLVSTFEISSYERLISEGSELRSQLIWQRASRSEPCVRLVISADRRTAQTQGGPFQLIINPQECLRVRLKTPLFGEDGLISNHGVGYVTVPQVSGGSSIKMTFDRSDDENGEMGHKRMKYFSRWLWEQNPNMKS</sequence>
<protein>
    <submittedName>
        <fullName evidence="2">Uncharacterized protein</fullName>
    </submittedName>
</protein>
<feature type="region of interest" description="Disordered" evidence="1">
    <location>
        <begin position="462"/>
        <end position="526"/>
    </location>
</feature>
<feature type="compositionally biased region" description="Low complexity" evidence="1">
    <location>
        <begin position="127"/>
        <end position="137"/>
    </location>
</feature>
<evidence type="ECO:0000256" key="1">
    <source>
        <dbReference type="SAM" id="MobiDB-lite"/>
    </source>
</evidence>
<dbReference type="EMBL" id="JAQQWE010000003">
    <property type="protein sequence ID" value="KAK7959791.1"/>
    <property type="molecule type" value="Genomic_DNA"/>
</dbReference>
<evidence type="ECO:0000313" key="2">
    <source>
        <dbReference type="EMBL" id="KAK7959791.1"/>
    </source>
</evidence>
<feature type="compositionally biased region" description="Basic and acidic residues" evidence="1">
    <location>
        <begin position="509"/>
        <end position="522"/>
    </location>
</feature>
<feature type="region of interest" description="Disordered" evidence="1">
    <location>
        <begin position="552"/>
        <end position="596"/>
    </location>
</feature>
<name>A0ABR1QN60_9PEZI</name>
<feature type="region of interest" description="Disordered" evidence="1">
    <location>
        <begin position="295"/>
        <end position="318"/>
    </location>
</feature>
<keyword evidence="3" id="KW-1185">Reference proteome</keyword>
<comment type="caution">
    <text evidence="2">The sequence shown here is derived from an EMBL/GenBank/DDBJ whole genome shotgun (WGS) entry which is preliminary data.</text>
</comment>
<dbReference type="GeneID" id="92073929"/>
<feature type="region of interest" description="Disordered" evidence="1">
    <location>
        <begin position="40"/>
        <end position="98"/>
    </location>
</feature>